<dbReference type="Proteomes" id="UP000277204">
    <property type="component" value="Unassembled WGS sequence"/>
</dbReference>
<feature type="compositionally biased region" description="Polar residues" evidence="1">
    <location>
        <begin position="290"/>
        <end position="301"/>
    </location>
</feature>
<evidence type="ECO:0000313" key="2">
    <source>
        <dbReference type="EMBL" id="VDO77525.1"/>
    </source>
</evidence>
<proteinExistence type="predicted"/>
<dbReference type="GO" id="GO:0003688">
    <property type="term" value="F:DNA replication origin binding"/>
    <property type="evidence" value="ECO:0007669"/>
    <property type="project" value="TreeGrafter"/>
</dbReference>
<dbReference type="PANTHER" id="PTHR45861">
    <property type="entry name" value="DNA POLYMERASE ALPHA CATALYTIC SUBUNIT"/>
    <property type="match status" value="1"/>
</dbReference>
<sequence>MKTDMTYFTQITEPHNKTSPNLESCREAKKRKAKEYIASDNRSRYENDELELDGARKDCPGQGWMGNAGVKNPRRASSVKESRLALLAKMREAKEKGERLRIVISKLTSTFMSNWYLEGGDYAEDGREIFDDNDEDEEQYDLRPKAKNKVSSQSASKKKRLNPDIRASDSTPLRPSVGRDIRSLFAASSGSNSSKKRKEMKELSVDPNLDDLLAELESSVTEPQPHHHNSDNLSRKSLVASKRNSGVHGNVVTTPSTLKRRSPERPEQPIHTINGPRLKPPLVSEKKHSSQTPLDQRSRNPFSCRELAETEQKIEHTISLPPEEATSMVSEVDEANFSEDFEMEMIPKNVQPAVQPPKSTDGSNIQSITSVTANWLTEENLAKADDTTWIDETSPVSFPPSSNKGNILYFYWFDAYEDSKQLPGMPRF</sequence>
<name>A0A183LV40_9TREM</name>
<dbReference type="GO" id="GO:0003887">
    <property type="term" value="F:DNA-directed DNA polymerase activity"/>
    <property type="evidence" value="ECO:0007669"/>
    <property type="project" value="TreeGrafter"/>
</dbReference>
<feature type="region of interest" description="Disordered" evidence="1">
    <location>
        <begin position="136"/>
        <end position="205"/>
    </location>
</feature>
<dbReference type="GO" id="GO:0003682">
    <property type="term" value="F:chromatin binding"/>
    <property type="evidence" value="ECO:0007669"/>
    <property type="project" value="TreeGrafter"/>
</dbReference>
<dbReference type="EMBL" id="UZAI01003147">
    <property type="protein sequence ID" value="VDO77525.1"/>
    <property type="molecule type" value="Genomic_DNA"/>
</dbReference>
<dbReference type="GO" id="GO:1902975">
    <property type="term" value="P:mitotic DNA replication initiation"/>
    <property type="evidence" value="ECO:0007669"/>
    <property type="project" value="TreeGrafter"/>
</dbReference>
<evidence type="ECO:0000256" key="1">
    <source>
        <dbReference type="SAM" id="MobiDB-lite"/>
    </source>
</evidence>
<dbReference type="GO" id="GO:0003697">
    <property type="term" value="F:single-stranded DNA binding"/>
    <property type="evidence" value="ECO:0007669"/>
    <property type="project" value="TreeGrafter"/>
</dbReference>
<protein>
    <submittedName>
        <fullName evidence="2">Uncharacterized protein</fullName>
    </submittedName>
</protein>
<gene>
    <name evidence="2" type="ORF">SMRZ_LOCUS7665</name>
</gene>
<dbReference type="GO" id="GO:0005658">
    <property type="term" value="C:alpha DNA polymerase:primase complex"/>
    <property type="evidence" value="ECO:0007669"/>
    <property type="project" value="TreeGrafter"/>
</dbReference>
<keyword evidence="3" id="KW-1185">Reference proteome</keyword>
<reference evidence="2 3" key="1">
    <citation type="submission" date="2018-11" db="EMBL/GenBank/DDBJ databases">
        <authorList>
            <consortium name="Pathogen Informatics"/>
        </authorList>
    </citation>
    <scope>NUCLEOTIDE SEQUENCE [LARGE SCALE GENOMIC DNA]</scope>
    <source>
        <strain evidence="2 3">Zambia</strain>
    </source>
</reference>
<dbReference type="AlphaFoldDB" id="A0A183LV40"/>
<feature type="region of interest" description="Disordered" evidence="1">
    <location>
        <begin position="53"/>
        <end position="76"/>
    </location>
</feature>
<dbReference type="GO" id="GO:0006272">
    <property type="term" value="P:leading strand elongation"/>
    <property type="evidence" value="ECO:0007669"/>
    <property type="project" value="TreeGrafter"/>
</dbReference>
<organism evidence="2 3">
    <name type="scientific">Schistosoma margrebowiei</name>
    <dbReference type="NCBI Taxonomy" id="48269"/>
    <lineage>
        <taxon>Eukaryota</taxon>
        <taxon>Metazoa</taxon>
        <taxon>Spiralia</taxon>
        <taxon>Lophotrochozoa</taxon>
        <taxon>Platyhelminthes</taxon>
        <taxon>Trematoda</taxon>
        <taxon>Digenea</taxon>
        <taxon>Strigeidida</taxon>
        <taxon>Schistosomatoidea</taxon>
        <taxon>Schistosomatidae</taxon>
        <taxon>Schistosoma</taxon>
    </lineage>
</organism>
<accession>A0A183LV40</accession>
<feature type="region of interest" description="Disordered" evidence="1">
    <location>
        <begin position="241"/>
        <end position="301"/>
    </location>
</feature>
<dbReference type="STRING" id="48269.A0A183LV40"/>
<evidence type="ECO:0000313" key="3">
    <source>
        <dbReference type="Proteomes" id="UP000277204"/>
    </source>
</evidence>
<dbReference type="GO" id="GO:0006273">
    <property type="term" value="P:lagging strand elongation"/>
    <property type="evidence" value="ECO:0007669"/>
    <property type="project" value="TreeGrafter"/>
</dbReference>
<dbReference type="PANTHER" id="PTHR45861:SF1">
    <property type="entry name" value="DNA POLYMERASE ALPHA CATALYTIC SUBUNIT"/>
    <property type="match status" value="1"/>
</dbReference>